<reference evidence="6" key="1">
    <citation type="submission" date="2020-07" db="EMBL/GenBank/DDBJ databases">
        <title>Vallitalea pronyensis genome.</title>
        <authorList>
            <person name="Postec A."/>
        </authorList>
    </citation>
    <scope>NUCLEOTIDE SEQUENCE</scope>
    <source>
        <strain evidence="6">FatNI3</strain>
    </source>
</reference>
<proteinExistence type="inferred from homology"/>
<dbReference type="Pfam" id="PF00877">
    <property type="entry name" value="NLPC_P60"/>
    <property type="match status" value="1"/>
</dbReference>
<dbReference type="Gene3D" id="3.90.1720.10">
    <property type="entry name" value="endopeptidase domain like (from Nostoc punctiforme)"/>
    <property type="match status" value="1"/>
</dbReference>
<dbReference type="AlphaFoldDB" id="A0A8J8MNT9"/>
<protein>
    <submittedName>
        <fullName evidence="6">SH3 domain-containing protein</fullName>
    </submittedName>
</protein>
<gene>
    <name evidence="6" type="ORF">HZI73_24970</name>
</gene>
<dbReference type="SUPFAM" id="SSF54001">
    <property type="entry name" value="Cysteine proteinases"/>
    <property type="match status" value="1"/>
</dbReference>
<keyword evidence="3" id="KW-0378">Hydrolase</keyword>
<accession>A0A8J8MNT9</accession>
<evidence type="ECO:0000256" key="3">
    <source>
        <dbReference type="ARBA" id="ARBA00022801"/>
    </source>
</evidence>
<dbReference type="Proteomes" id="UP000683246">
    <property type="component" value="Chromosome"/>
</dbReference>
<dbReference type="GO" id="GO:0006508">
    <property type="term" value="P:proteolysis"/>
    <property type="evidence" value="ECO:0007669"/>
    <property type="project" value="UniProtKB-KW"/>
</dbReference>
<name>A0A8J8MNT9_9FIRM</name>
<evidence type="ECO:0000256" key="1">
    <source>
        <dbReference type="ARBA" id="ARBA00007074"/>
    </source>
</evidence>
<keyword evidence="7" id="KW-1185">Reference proteome</keyword>
<dbReference type="InterPro" id="IPR038765">
    <property type="entry name" value="Papain-like_cys_pep_sf"/>
</dbReference>
<dbReference type="PROSITE" id="PS51935">
    <property type="entry name" value="NLPC_P60"/>
    <property type="match status" value="1"/>
</dbReference>
<feature type="domain" description="NlpC/P60" evidence="5">
    <location>
        <begin position="344"/>
        <end position="474"/>
    </location>
</feature>
<dbReference type="KEGG" id="vpy:HZI73_24970"/>
<evidence type="ECO:0000313" key="6">
    <source>
        <dbReference type="EMBL" id="QUI25352.1"/>
    </source>
</evidence>
<dbReference type="InterPro" id="IPR039439">
    <property type="entry name" value="SH3b1_dom"/>
</dbReference>
<dbReference type="InterPro" id="IPR051202">
    <property type="entry name" value="Peptidase_C40"/>
</dbReference>
<sequence>MKKSKCFELWRFKKMNRMLIFSLMIVLILPTGKLFASTPPETNQEQNVQEISKKKVTCNNPILNYDLPHVTEDMLYASFWTDKVEHPNDIIQPIEKIQALNKENINNLDYLVDIFSLGESVTKSWLIEEINNISKISQYKRYNSEGQLLTQAYYDQLIHNMNEESIEENTPITYGIAVKRTQIRTWPTYDKAYKTSEKQDLDRFLETAAYTMEPIAIFHTSRDGEWYFAATYNYYGWIPVEDIAIAEKQEILDLTSCDDFLVVTGDKVYARGIGRCDDHRCPSKIQYDMGVRIPYVKVLPSSIHKNKAKNHYIIKRPIRNENGMMEIRYAKISKKSDVNVGYLDYTIKNIMNQAFKFYGEIYGWGGDNNARDCSAFIMDIFRSFGITLPRNAGQQVPTTGLIYDFENTTDKLKLLETMKPGTAIYFDGHVMLYVGQHEQRHYIIHDVIKVNYMNDDNVIVPYVLEQVALTSLDLYNNSHELYIHALTKGNLFYWGIE</sequence>
<evidence type="ECO:0000313" key="7">
    <source>
        <dbReference type="Proteomes" id="UP000683246"/>
    </source>
</evidence>
<dbReference type="PIRSF" id="PIRSF019015">
    <property type="entry name" value="P60_peptidase_YkfC"/>
    <property type="match status" value="1"/>
</dbReference>
<comment type="similarity">
    <text evidence="1">Belongs to the peptidase C40 family.</text>
</comment>
<dbReference type="InterPro" id="IPR027017">
    <property type="entry name" value="P60_peptidase_YkfC"/>
</dbReference>
<keyword evidence="2" id="KW-0645">Protease</keyword>
<dbReference type="Pfam" id="PF12913">
    <property type="entry name" value="SH3_6"/>
    <property type="match status" value="1"/>
</dbReference>
<dbReference type="PANTHER" id="PTHR47053:SF1">
    <property type="entry name" value="MUREIN DD-ENDOPEPTIDASE MEPH-RELATED"/>
    <property type="match status" value="1"/>
</dbReference>
<evidence type="ECO:0000259" key="5">
    <source>
        <dbReference type="PROSITE" id="PS51935"/>
    </source>
</evidence>
<evidence type="ECO:0000256" key="2">
    <source>
        <dbReference type="ARBA" id="ARBA00022670"/>
    </source>
</evidence>
<dbReference type="GO" id="GO:0008234">
    <property type="term" value="F:cysteine-type peptidase activity"/>
    <property type="evidence" value="ECO:0007669"/>
    <property type="project" value="UniProtKB-KW"/>
</dbReference>
<dbReference type="EMBL" id="CP058649">
    <property type="protein sequence ID" value="QUI25352.1"/>
    <property type="molecule type" value="Genomic_DNA"/>
</dbReference>
<dbReference type="InterPro" id="IPR000064">
    <property type="entry name" value="NLP_P60_dom"/>
</dbReference>
<dbReference type="RefSeq" id="WP_212696054.1">
    <property type="nucleotide sequence ID" value="NZ_CP058649.1"/>
</dbReference>
<organism evidence="6 7">
    <name type="scientific">Vallitalea pronyensis</name>
    <dbReference type="NCBI Taxonomy" id="1348613"/>
    <lineage>
        <taxon>Bacteria</taxon>
        <taxon>Bacillati</taxon>
        <taxon>Bacillota</taxon>
        <taxon>Clostridia</taxon>
        <taxon>Lachnospirales</taxon>
        <taxon>Vallitaleaceae</taxon>
        <taxon>Vallitalea</taxon>
    </lineage>
</organism>
<evidence type="ECO:0000256" key="4">
    <source>
        <dbReference type="ARBA" id="ARBA00022807"/>
    </source>
</evidence>
<keyword evidence="4" id="KW-0788">Thiol protease</keyword>
<dbReference type="PANTHER" id="PTHR47053">
    <property type="entry name" value="MUREIN DD-ENDOPEPTIDASE MEPH-RELATED"/>
    <property type="match status" value="1"/>
</dbReference>